<reference evidence="17" key="2">
    <citation type="journal article" date="2021" name="PeerJ">
        <title>Extensive microbial diversity within the chicken gut microbiome revealed by metagenomics and culture.</title>
        <authorList>
            <person name="Gilroy R."/>
            <person name="Ravi A."/>
            <person name="Getino M."/>
            <person name="Pursley I."/>
            <person name="Horton D.L."/>
            <person name="Alikhan N.F."/>
            <person name="Baker D."/>
            <person name="Gharbi K."/>
            <person name="Hall N."/>
            <person name="Watson M."/>
            <person name="Adriaenssens E.M."/>
            <person name="Foster-Nyarko E."/>
            <person name="Jarju S."/>
            <person name="Secka A."/>
            <person name="Antonio M."/>
            <person name="Oren A."/>
            <person name="Chaudhuri R.R."/>
            <person name="La Ragione R."/>
            <person name="Hildebrand F."/>
            <person name="Pallen M.J."/>
        </authorList>
    </citation>
    <scope>NUCLEOTIDE SEQUENCE</scope>
    <source>
        <strain evidence="17">ChiHecec2B26-709</strain>
    </source>
</reference>
<comment type="caution">
    <text evidence="16">Lacks conserved residue(s) required for the propagation of feature annotation.</text>
</comment>
<dbReference type="Pfam" id="PF03309">
    <property type="entry name" value="Pan_kinase"/>
    <property type="match status" value="1"/>
</dbReference>
<feature type="binding site" evidence="16">
    <location>
        <position position="117"/>
    </location>
    <ligand>
        <name>K(+)</name>
        <dbReference type="ChEBI" id="CHEBI:29103"/>
    </ligand>
</feature>
<gene>
    <name evidence="16" type="primary">coaX</name>
    <name evidence="17" type="ORF">IAC35_02935</name>
</gene>
<keyword evidence="11 16" id="KW-0067">ATP-binding</keyword>
<feature type="binding site" evidence="16">
    <location>
        <begin position="7"/>
        <end position="14"/>
    </location>
    <ligand>
        <name>ATP</name>
        <dbReference type="ChEBI" id="CHEBI:30616"/>
    </ligand>
</feature>
<comment type="similarity">
    <text evidence="14 16">Belongs to the type III pantothenate kinase family.</text>
</comment>
<keyword evidence="8 16" id="KW-0808">Transferase</keyword>
<dbReference type="GO" id="GO:0015937">
    <property type="term" value="P:coenzyme A biosynthetic process"/>
    <property type="evidence" value="ECO:0007669"/>
    <property type="project" value="UniProtKB-UniRule"/>
</dbReference>
<keyword evidence="10 16" id="KW-0418">Kinase</keyword>
<evidence type="ECO:0000256" key="9">
    <source>
        <dbReference type="ARBA" id="ARBA00022741"/>
    </source>
</evidence>
<dbReference type="GO" id="GO:0005737">
    <property type="term" value="C:cytoplasm"/>
    <property type="evidence" value="ECO:0007669"/>
    <property type="project" value="UniProtKB-SubCell"/>
</dbReference>
<feature type="active site" description="Proton acceptor" evidence="16">
    <location>
        <position position="96"/>
    </location>
</feature>
<evidence type="ECO:0000256" key="14">
    <source>
        <dbReference type="ARBA" id="ARBA00038036"/>
    </source>
</evidence>
<evidence type="ECO:0000256" key="1">
    <source>
        <dbReference type="ARBA" id="ARBA00001206"/>
    </source>
</evidence>
<keyword evidence="16" id="KW-0479">Metal-binding</keyword>
<dbReference type="HAMAP" id="MF_01274">
    <property type="entry name" value="Pantothen_kinase_3"/>
    <property type="match status" value="1"/>
</dbReference>
<evidence type="ECO:0000256" key="5">
    <source>
        <dbReference type="ARBA" id="ARBA00011738"/>
    </source>
</evidence>
<dbReference type="InterPro" id="IPR043129">
    <property type="entry name" value="ATPase_NBD"/>
</dbReference>
<accession>A0A9D1KII3</accession>
<evidence type="ECO:0000256" key="8">
    <source>
        <dbReference type="ARBA" id="ARBA00022679"/>
    </source>
</evidence>
<dbReference type="PANTHER" id="PTHR34265:SF1">
    <property type="entry name" value="TYPE III PANTOTHENATE KINASE"/>
    <property type="match status" value="1"/>
</dbReference>
<reference evidence="17" key="1">
    <citation type="submission" date="2020-10" db="EMBL/GenBank/DDBJ databases">
        <authorList>
            <person name="Gilroy R."/>
        </authorList>
    </citation>
    <scope>NUCLEOTIDE SEQUENCE</scope>
    <source>
        <strain evidence="17">ChiHecec2B26-709</strain>
    </source>
</reference>
<dbReference type="Gene3D" id="3.30.420.40">
    <property type="match status" value="1"/>
</dbReference>
<evidence type="ECO:0000256" key="2">
    <source>
        <dbReference type="ARBA" id="ARBA00001958"/>
    </source>
</evidence>
<comment type="catalytic activity">
    <reaction evidence="1 16">
        <text>(R)-pantothenate + ATP = (R)-4'-phosphopantothenate + ADP + H(+)</text>
        <dbReference type="Rhea" id="RHEA:16373"/>
        <dbReference type="ChEBI" id="CHEBI:10986"/>
        <dbReference type="ChEBI" id="CHEBI:15378"/>
        <dbReference type="ChEBI" id="CHEBI:29032"/>
        <dbReference type="ChEBI" id="CHEBI:30616"/>
        <dbReference type="ChEBI" id="CHEBI:456216"/>
        <dbReference type="EC" id="2.7.1.33"/>
    </reaction>
</comment>
<keyword evidence="9 16" id="KW-0547">Nucleotide-binding</keyword>
<dbReference type="SUPFAM" id="SSF53067">
    <property type="entry name" value="Actin-like ATPase domain"/>
    <property type="match status" value="2"/>
</dbReference>
<evidence type="ECO:0000256" key="10">
    <source>
        <dbReference type="ARBA" id="ARBA00022777"/>
    </source>
</evidence>
<dbReference type="EMBL" id="DVLC01000055">
    <property type="protein sequence ID" value="HIT46795.1"/>
    <property type="molecule type" value="Genomic_DNA"/>
</dbReference>
<dbReference type="AlphaFoldDB" id="A0A9D1KII3"/>
<evidence type="ECO:0000256" key="13">
    <source>
        <dbReference type="ARBA" id="ARBA00022993"/>
    </source>
</evidence>
<dbReference type="EC" id="2.7.1.33" evidence="6 16"/>
<feature type="binding site" evidence="16">
    <location>
        <position position="120"/>
    </location>
    <ligand>
        <name>ATP</name>
        <dbReference type="ChEBI" id="CHEBI:30616"/>
    </ligand>
</feature>
<proteinExistence type="inferred from homology"/>
<keyword evidence="12 16" id="KW-0630">Potassium</keyword>
<evidence type="ECO:0000256" key="3">
    <source>
        <dbReference type="ARBA" id="ARBA00004496"/>
    </source>
</evidence>
<keyword evidence="13 16" id="KW-0173">Coenzyme A biosynthesis</keyword>
<sequence>MANLLVLTGNTALKAAWTDGVTLGKTYRYQGEKMLDYLLSITEKEKPEVLTLASVYEISEHDEEVLKKECGHLIILDRAHTGYLLKYDFPEYLSYDRAAGLIAARFLFKDKPCTVFDFGTTLTVDFLGSSGRYMGGNVSPGCRTRFKALNRYSKALPLVDTPEKILPEGNSVVSSIETGVVLGIMFETEGYIRQKPENIVIFTGGDAIYFAKRMKNSIFVVCNLELMGLALITDDYVKKNIE</sequence>
<evidence type="ECO:0000313" key="17">
    <source>
        <dbReference type="EMBL" id="HIT46795.1"/>
    </source>
</evidence>
<dbReference type="InterPro" id="IPR004619">
    <property type="entry name" value="Type_III_PanK"/>
</dbReference>
<dbReference type="GO" id="GO:0005524">
    <property type="term" value="F:ATP binding"/>
    <property type="evidence" value="ECO:0007669"/>
    <property type="project" value="UniProtKB-UniRule"/>
</dbReference>
<comment type="caution">
    <text evidence="17">The sequence shown here is derived from an EMBL/GenBank/DDBJ whole genome shotgun (WGS) entry which is preliminary data.</text>
</comment>
<evidence type="ECO:0000313" key="18">
    <source>
        <dbReference type="Proteomes" id="UP000886881"/>
    </source>
</evidence>
<keyword evidence="7 16" id="KW-0963">Cytoplasm</keyword>
<dbReference type="PANTHER" id="PTHR34265">
    <property type="entry name" value="TYPE III PANTOTHENATE KINASE"/>
    <property type="match status" value="1"/>
</dbReference>
<feature type="binding site" evidence="16">
    <location>
        <position position="87"/>
    </location>
    <ligand>
        <name>substrate</name>
    </ligand>
</feature>
<name>A0A9D1KII3_9BACT</name>
<dbReference type="GO" id="GO:0046872">
    <property type="term" value="F:metal ion binding"/>
    <property type="evidence" value="ECO:0007669"/>
    <property type="project" value="UniProtKB-KW"/>
</dbReference>
<comment type="pathway">
    <text evidence="4 16">Cofactor biosynthesis; coenzyme A biosynthesis; CoA from (R)-pantothenate: step 1/5.</text>
</comment>
<dbReference type="GO" id="GO:0004594">
    <property type="term" value="F:pantothenate kinase activity"/>
    <property type="evidence" value="ECO:0007669"/>
    <property type="project" value="UniProtKB-UniRule"/>
</dbReference>
<comment type="cofactor">
    <cofactor evidence="2">
        <name>K(+)</name>
        <dbReference type="ChEBI" id="CHEBI:29103"/>
    </cofactor>
</comment>
<evidence type="ECO:0000256" key="7">
    <source>
        <dbReference type="ARBA" id="ARBA00022490"/>
    </source>
</evidence>
<dbReference type="CDD" id="cd24015">
    <property type="entry name" value="ASKHA_NBD_PanK-III"/>
    <property type="match status" value="1"/>
</dbReference>
<comment type="function">
    <text evidence="16">Catalyzes the phosphorylation of pantothenate (Pan), the first step in CoA biosynthesis.</text>
</comment>
<comment type="subcellular location">
    <subcellularLocation>
        <location evidence="3 16">Cytoplasm</location>
    </subcellularLocation>
</comment>
<evidence type="ECO:0000256" key="11">
    <source>
        <dbReference type="ARBA" id="ARBA00022840"/>
    </source>
</evidence>
<dbReference type="NCBIfam" id="TIGR00671">
    <property type="entry name" value="baf"/>
    <property type="match status" value="1"/>
</dbReference>
<dbReference type="Proteomes" id="UP000886881">
    <property type="component" value="Unassembled WGS sequence"/>
</dbReference>
<evidence type="ECO:0000256" key="16">
    <source>
        <dbReference type="HAMAP-Rule" id="MF_01274"/>
    </source>
</evidence>
<evidence type="ECO:0000256" key="15">
    <source>
        <dbReference type="ARBA" id="ARBA00040883"/>
    </source>
</evidence>
<protein>
    <recommendedName>
        <fullName evidence="15 16">Type III pantothenate kinase</fullName>
        <ecNumber evidence="6 16">2.7.1.33</ecNumber>
    </recommendedName>
    <alternativeName>
        <fullName evidence="16">PanK-III</fullName>
    </alternativeName>
    <alternativeName>
        <fullName evidence="16">Pantothenic acid kinase</fullName>
    </alternativeName>
</protein>
<organism evidence="17 18">
    <name type="scientific">Candidatus Cryptobacteroides merdipullorum</name>
    <dbReference type="NCBI Taxonomy" id="2840771"/>
    <lineage>
        <taxon>Bacteria</taxon>
        <taxon>Pseudomonadati</taxon>
        <taxon>Bacteroidota</taxon>
        <taxon>Bacteroidia</taxon>
        <taxon>Bacteroidales</taxon>
        <taxon>Candidatus Cryptobacteroides</taxon>
    </lineage>
</organism>
<evidence type="ECO:0000256" key="6">
    <source>
        <dbReference type="ARBA" id="ARBA00012102"/>
    </source>
</evidence>
<comment type="subunit">
    <text evidence="5 16">Homodimer.</text>
</comment>
<comment type="cofactor">
    <cofactor evidence="16">
        <name>NH4(+)</name>
        <dbReference type="ChEBI" id="CHEBI:28938"/>
    </cofactor>
    <cofactor evidence="16">
        <name>K(+)</name>
        <dbReference type="ChEBI" id="CHEBI:29103"/>
    </cofactor>
    <text evidence="16">A monovalent cation. Ammonium or potassium.</text>
</comment>
<evidence type="ECO:0000256" key="4">
    <source>
        <dbReference type="ARBA" id="ARBA00005225"/>
    </source>
</evidence>
<evidence type="ECO:0000256" key="12">
    <source>
        <dbReference type="ARBA" id="ARBA00022958"/>
    </source>
</evidence>